<dbReference type="EMBL" id="MU250556">
    <property type="protein sequence ID" value="KAG7441829.1"/>
    <property type="molecule type" value="Genomic_DNA"/>
</dbReference>
<sequence length="150" mass="16860">MQSNNRAEVTVCSTRRLHERRAPSKLNDSRYSPPINCAEGGFEQVRVEPSQKKKKNPSRTLAASPKLREKLALEYVPEHTGMGRQTGAPRRGGHVPRGCSLRTELDGEDRGERKRGRLPKAEIAVYTVCVDDPVWTCALFSRWRYGNAAV</sequence>
<dbReference type="RefSeq" id="XP_043035329.1">
    <property type="nucleotide sequence ID" value="XM_043187175.1"/>
</dbReference>
<organism evidence="2 3">
    <name type="scientific">Guyanagaster necrorhizus</name>
    <dbReference type="NCBI Taxonomy" id="856835"/>
    <lineage>
        <taxon>Eukaryota</taxon>
        <taxon>Fungi</taxon>
        <taxon>Dikarya</taxon>
        <taxon>Basidiomycota</taxon>
        <taxon>Agaricomycotina</taxon>
        <taxon>Agaricomycetes</taxon>
        <taxon>Agaricomycetidae</taxon>
        <taxon>Agaricales</taxon>
        <taxon>Marasmiineae</taxon>
        <taxon>Physalacriaceae</taxon>
        <taxon>Guyanagaster</taxon>
    </lineage>
</organism>
<comment type="caution">
    <text evidence="2">The sequence shown here is derived from an EMBL/GenBank/DDBJ whole genome shotgun (WGS) entry which is preliminary data.</text>
</comment>
<feature type="compositionally biased region" description="Polar residues" evidence="1">
    <location>
        <begin position="1"/>
        <end position="13"/>
    </location>
</feature>
<gene>
    <name evidence="2" type="ORF">BT62DRAFT_936712</name>
</gene>
<evidence type="ECO:0000313" key="3">
    <source>
        <dbReference type="Proteomes" id="UP000812287"/>
    </source>
</evidence>
<feature type="region of interest" description="Disordered" evidence="1">
    <location>
        <begin position="77"/>
        <end position="114"/>
    </location>
</feature>
<evidence type="ECO:0000313" key="2">
    <source>
        <dbReference type="EMBL" id="KAG7441829.1"/>
    </source>
</evidence>
<dbReference type="Proteomes" id="UP000812287">
    <property type="component" value="Unassembled WGS sequence"/>
</dbReference>
<feature type="region of interest" description="Disordered" evidence="1">
    <location>
        <begin position="1"/>
        <end position="62"/>
    </location>
</feature>
<name>A0A9P8ANG9_9AGAR</name>
<keyword evidence="3" id="KW-1185">Reference proteome</keyword>
<reference evidence="2" key="1">
    <citation type="submission" date="2020-11" db="EMBL/GenBank/DDBJ databases">
        <title>Adaptations for nitrogen fixation in a non-lichenized fungal sporocarp promotes dispersal by wood-feeding termites.</title>
        <authorList>
            <consortium name="DOE Joint Genome Institute"/>
            <person name="Koch R.A."/>
            <person name="Yoon G."/>
            <person name="Arayal U."/>
            <person name="Lail K."/>
            <person name="Amirebrahimi M."/>
            <person name="Labutti K."/>
            <person name="Lipzen A."/>
            <person name="Riley R."/>
            <person name="Barry K."/>
            <person name="Henrissat B."/>
            <person name="Grigoriev I.V."/>
            <person name="Herr J.R."/>
            <person name="Aime M.C."/>
        </authorList>
    </citation>
    <scope>NUCLEOTIDE SEQUENCE</scope>
    <source>
        <strain evidence="2">MCA 3950</strain>
    </source>
</reference>
<feature type="compositionally biased region" description="Basic and acidic residues" evidence="1">
    <location>
        <begin position="103"/>
        <end position="112"/>
    </location>
</feature>
<evidence type="ECO:0000256" key="1">
    <source>
        <dbReference type="SAM" id="MobiDB-lite"/>
    </source>
</evidence>
<dbReference type="AlphaFoldDB" id="A0A9P8ANG9"/>
<dbReference type="GeneID" id="66109472"/>
<protein>
    <submittedName>
        <fullName evidence="2">Uncharacterized protein</fullName>
    </submittedName>
</protein>
<accession>A0A9P8ANG9</accession>
<proteinExistence type="predicted"/>